<dbReference type="AlphaFoldDB" id="A0A918B097"/>
<dbReference type="Proteomes" id="UP000654123">
    <property type="component" value="Unassembled WGS sequence"/>
</dbReference>
<proteinExistence type="predicted"/>
<accession>A0A918B097</accession>
<dbReference type="EMBL" id="BMSV01000005">
    <property type="protein sequence ID" value="GGQ09448.1"/>
    <property type="molecule type" value="Genomic_DNA"/>
</dbReference>
<organism evidence="2 3">
    <name type="scientific">Streptomyces roseolilacinus</name>
    <dbReference type="NCBI Taxonomy" id="66904"/>
    <lineage>
        <taxon>Bacteria</taxon>
        <taxon>Bacillati</taxon>
        <taxon>Actinomycetota</taxon>
        <taxon>Actinomycetes</taxon>
        <taxon>Kitasatosporales</taxon>
        <taxon>Streptomycetaceae</taxon>
        <taxon>Streptomyces</taxon>
    </lineage>
</organism>
<reference evidence="2" key="1">
    <citation type="journal article" date="2014" name="Int. J. Syst. Evol. Microbiol.">
        <title>Complete genome sequence of Corynebacterium casei LMG S-19264T (=DSM 44701T), isolated from a smear-ripened cheese.</title>
        <authorList>
            <consortium name="US DOE Joint Genome Institute (JGI-PGF)"/>
            <person name="Walter F."/>
            <person name="Albersmeier A."/>
            <person name="Kalinowski J."/>
            <person name="Ruckert C."/>
        </authorList>
    </citation>
    <scope>NUCLEOTIDE SEQUENCE</scope>
    <source>
        <strain evidence="2">JCM 4335</strain>
    </source>
</reference>
<evidence type="ECO:0000313" key="3">
    <source>
        <dbReference type="Proteomes" id="UP000654123"/>
    </source>
</evidence>
<sequence>MRSRAAADPARSRLGAPPDGRLPCPIPIGHGTGCGYGLGSAQPGRLRSILLPVPTQGAMVYVCWA</sequence>
<comment type="caution">
    <text evidence="2">The sequence shown here is derived from an EMBL/GenBank/DDBJ whole genome shotgun (WGS) entry which is preliminary data.</text>
</comment>
<feature type="region of interest" description="Disordered" evidence="1">
    <location>
        <begin position="1"/>
        <end position="22"/>
    </location>
</feature>
<evidence type="ECO:0000313" key="2">
    <source>
        <dbReference type="EMBL" id="GGQ09448.1"/>
    </source>
</evidence>
<reference evidence="2" key="2">
    <citation type="submission" date="2020-09" db="EMBL/GenBank/DDBJ databases">
        <authorList>
            <person name="Sun Q."/>
            <person name="Ohkuma M."/>
        </authorList>
    </citation>
    <scope>NUCLEOTIDE SEQUENCE</scope>
    <source>
        <strain evidence="2">JCM 4335</strain>
    </source>
</reference>
<feature type="compositionally biased region" description="Low complexity" evidence="1">
    <location>
        <begin position="1"/>
        <end position="13"/>
    </location>
</feature>
<keyword evidence="3" id="KW-1185">Reference proteome</keyword>
<protein>
    <submittedName>
        <fullName evidence="2">Uncharacterized protein</fullName>
    </submittedName>
</protein>
<evidence type="ECO:0000256" key="1">
    <source>
        <dbReference type="SAM" id="MobiDB-lite"/>
    </source>
</evidence>
<gene>
    <name evidence="2" type="ORF">GCM10010249_30020</name>
</gene>
<name>A0A918B097_9ACTN</name>